<dbReference type="PIRSF" id="PIRSF037219">
    <property type="entry name" value="NOS_oxygenase"/>
    <property type="match status" value="1"/>
</dbReference>
<evidence type="ECO:0000313" key="14">
    <source>
        <dbReference type="EMBL" id="SPP25588.1"/>
    </source>
</evidence>
<evidence type="ECO:0000313" key="15">
    <source>
        <dbReference type="Proteomes" id="UP000270190"/>
    </source>
</evidence>
<keyword evidence="7 11" id="KW-0479">Metal-binding</keyword>
<dbReference type="InterPro" id="IPR036119">
    <property type="entry name" value="NOS_N_sf"/>
</dbReference>
<evidence type="ECO:0000256" key="5">
    <source>
        <dbReference type="ARBA" id="ARBA00018859"/>
    </source>
</evidence>
<evidence type="ECO:0000256" key="11">
    <source>
        <dbReference type="PIRNR" id="PIRNR037219"/>
    </source>
</evidence>
<comment type="miscellaneous">
    <text evidence="11">This protein is similar to the oxygenase domain of eukaryotic nitric oxide synthases but lacks the reductase domain which, in eukaryotes, is responsible for transfer of electrons to the ferric heme during nitric oxide synthesis.</text>
</comment>
<evidence type="ECO:0000256" key="10">
    <source>
        <dbReference type="ARBA" id="ARBA00048713"/>
    </source>
</evidence>
<dbReference type="PANTHER" id="PTHR43410:SF1">
    <property type="entry name" value="NITRIC OXIDE SYNTHASE"/>
    <property type="match status" value="1"/>
</dbReference>
<keyword evidence="6 11" id="KW-0349">Heme</keyword>
<evidence type="ECO:0000256" key="7">
    <source>
        <dbReference type="ARBA" id="ARBA00022723"/>
    </source>
</evidence>
<comment type="subunit">
    <text evidence="11">Homodimer.</text>
</comment>
<dbReference type="InterPro" id="IPR044943">
    <property type="entry name" value="NOS_dom_1"/>
</dbReference>
<evidence type="ECO:0000256" key="2">
    <source>
        <dbReference type="ARBA" id="ARBA00002642"/>
    </source>
</evidence>
<evidence type="ECO:0000256" key="4">
    <source>
        <dbReference type="ARBA" id="ARBA00012735"/>
    </source>
</evidence>
<accession>A0A2X0QB02</accession>
<dbReference type="AlphaFoldDB" id="A0A2X0QB02"/>
<dbReference type="InterPro" id="IPR050607">
    <property type="entry name" value="NOS"/>
</dbReference>
<feature type="binding site" description="axial binding residue" evidence="12">
    <location>
        <position position="81"/>
    </location>
    <ligand>
        <name>heme</name>
        <dbReference type="ChEBI" id="CHEBI:30413"/>
    </ligand>
    <ligandPart>
        <name>Fe</name>
        <dbReference type="ChEBI" id="CHEBI:18248"/>
    </ligandPart>
</feature>
<dbReference type="InterPro" id="IPR044944">
    <property type="entry name" value="NOS_dom_3"/>
</dbReference>
<dbReference type="EC" id="1.14.14.47" evidence="4 11"/>
<evidence type="ECO:0000256" key="12">
    <source>
        <dbReference type="PIRSR" id="PIRSR037219-1"/>
    </source>
</evidence>
<dbReference type="InterPro" id="IPR017142">
    <property type="entry name" value="Nitric_oxide_synthase_Oase-su"/>
</dbReference>
<organism evidence="14 15">
    <name type="scientific">Brochothrix thermosphacta</name>
    <name type="common">Microbacterium thermosphactum</name>
    <dbReference type="NCBI Taxonomy" id="2756"/>
    <lineage>
        <taxon>Bacteria</taxon>
        <taxon>Bacillati</taxon>
        <taxon>Bacillota</taxon>
        <taxon>Bacilli</taxon>
        <taxon>Bacillales</taxon>
        <taxon>Listeriaceae</taxon>
        <taxon>Brochothrix</taxon>
    </lineage>
</organism>
<dbReference type="GO" id="GO:0046872">
    <property type="term" value="F:metal ion binding"/>
    <property type="evidence" value="ECO:0007669"/>
    <property type="project" value="UniProtKB-KW"/>
</dbReference>
<protein>
    <recommendedName>
        <fullName evidence="5 11">Nitric oxide synthase oxygenase</fullName>
        <ecNumber evidence="4 11">1.14.14.47</ecNumber>
    </recommendedName>
</protein>
<dbReference type="Gene3D" id="3.90.1230.10">
    <property type="entry name" value="Nitric Oxide Synthase, Chain A, domain 3"/>
    <property type="match status" value="1"/>
</dbReference>
<evidence type="ECO:0000256" key="3">
    <source>
        <dbReference type="ARBA" id="ARBA00005411"/>
    </source>
</evidence>
<dbReference type="SUPFAM" id="SSF56512">
    <property type="entry name" value="Nitric oxide (NO) synthase oxygenase domain"/>
    <property type="match status" value="1"/>
</dbReference>
<evidence type="ECO:0000256" key="6">
    <source>
        <dbReference type="ARBA" id="ARBA00022617"/>
    </source>
</evidence>
<comment type="cofactor">
    <cofactor evidence="1 11 12">
        <name>heme</name>
        <dbReference type="ChEBI" id="CHEBI:30413"/>
    </cofactor>
</comment>
<sequence length="382" mass="44599">MNFLRFLVIIETIRGVENKLELLDEATRFINEAYVELGKENLIEQRLAVIAREIEEKNSYEHTLEEIEHGARMAWRNNNRCIGRLFWQQLQIRDARTVHTTEEIKQTLFNHIEEGTNNGAIRPTLTVFKPNTVKIWNEQLIRYAGYIVDGQQIGDPLSNEITALCQRLGWKSPQTDFDVLPLLFQKDETSPMTMQSIPSNLVKEVEITHPDYPKLAELGLKWYAIPVITNMRLEIGGISYDAAPFNGWYMGTEIASRNFVDEQRYNKLDEIAAAFDITTRKNRDLWKDRTLLELNIALLQSYQREKVQVVDHHTAARQFGQFEQQEKAQNREVTGNWAWLIPPMSPTTTHIFHQRYNNEVKKPNFFYKKSPFDKGNGCPFHQ</sequence>
<dbReference type="Pfam" id="PF02898">
    <property type="entry name" value="NO_synthase"/>
    <property type="match status" value="1"/>
</dbReference>
<keyword evidence="9 11" id="KW-0408">Iron</keyword>
<dbReference type="GO" id="GO:0006809">
    <property type="term" value="P:nitric oxide biosynthetic process"/>
    <property type="evidence" value="ECO:0007669"/>
    <property type="project" value="InterPro"/>
</dbReference>
<feature type="domain" description="Nitric oxide synthase (NOS)" evidence="13">
    <location>
        <begin position="80"/>
        <end position="87"/>
    </location>
</feature>
<comment type="similarity">
    <text evidence="3 11">Belongs to the NOS family. Bacterial NOS oxygenase subfamily.</text>
</comment>
<reference evidence="15" key="1">
    <citation type="submission" date="2018-04" db="EMBL/GenBank/DDBJ databases">
        <authorList>
            <person name="Illikoud N."/>
        </authorList>
    </citation>
    <scope>NUCLEOTIDE SEQUENCE [LARGE SCALE GENOMIC DNA]</scope>
</reference>
<comment type="function">
    <text evidence="2 11">Catalyzes the production of nitric oxide.</text>
</comment>
<dbReference type="Gene3D" id="3.90.340.10">
    <property type="entry name" value="Nitric Oxide Synthase, Chain A, domain 1"/>
    <property type="match status" value="1"/>
</dbReference>
<evidence type="ECO:0000256" key="9">
    <source>
        <dbReference type="ARBA" id="ARBA00023004"/>
    </source>
</evidence>
<evidence type="ECO:0000256" key="1">
    <source>
        <dbReference type="ARBA" id="ARBA00001971"/>
    </source>
</evidence>
<name>A0A2X0QB02_BROTH</name>
<gene>
    <name evidence="14" type="primary">nosA</name>
    <name evidence="14" type="ORF">BTBSAS_10068</name>
</gene>
<dbReference type="Gene3D" id="3.90.440.10">
    <property type="entry name" value="Nitric Oxide Synthase,Heme Domain,Chain A domain 2"/>
    <property type="match status" value="1"/>
</dbReference>
<dbReference type="PROSITE" id="PS60001">
    <property type="entry name" value="NOS"/>
    <property type="match status" value="1"/>
</dbReference>
<dbReference type="EMBL" id="OUNC01000001">
    <property type="protein sequence ID" value="SPP25588.1"/>
    <property type="molecule type" value="Genomic_DNA"/>
</dbReference>
<evidence type="ECO:0000259" key="13">
    <source>
        <dbReference type="PROSITE" id="PS60001"/>
    </source>
</evidence>
<comment type="catalytic activity">
    <reaction evidence="10">
        <text>3 reduced [flavodoxin] + 2 L-arginine + 4 O2 = 3 oxidized [flavodoxin] + 2 L-citrulline + 2 nitric oxide + 4 H2O + 5 H(+)</text>
        <dbReference type="Rhea" id="RHEA:52324"/>
        <dbReference type="Rhea" id="RHEA-COMP:10622"/>
        <dbReference type="Rhea" id="RHEA-COMP:10623"/>
        <dbReference type="ChEBI" id="CHEBI:15377"/>
        <dbReference type="ChEBI" id="CHEBI:15378"/>
        <dbReference type="ChEBI" id="CHEBI:15379"/>
        <dbReference type="ChEBI" id="CHEBI:16480"/>
        <dbReference type="ChEBI" id="CHEBI:32682"/>
        <dbReference type="ChEBI" id="CHEBI:57618"/>
        <dbReference type="ChEBI" id="CHEBI:57743"/>
        <dbReference type="ChEBI" id="CHEBI:58210"/>
        <dbReference type="EC" id="1.14.14.47"/>
    </reaction>
</comment>
<keyword evidence="8 11" id="KW-0560">Oxidoreductase</keyword>
<proteinExistence type="inferred from homology"/>
<dbReference type="GO" id="GO:0020037">
    <property type="term" value="F:heme binding"/>
    <property type="evidence" value="ECO:0007669"/>
    <property type="project" value="InterPro"/>
</dbReference>
<dbReference type="InterPro" id="IPR044940">
    <property type="entry name" value="NOS_dom_2"/>
</dbReference>
<dbReference type="Proteomes" id="UP000270190">
    <property type="component" value="Unassembled WGS sequence"/>
</dbReference>
<dbReference type="GO" id="GO:0004517">
    <property type="term" value="F:nitric-oxide synthase activity"/>
    <property type="evidence" value="ECO:0007669"/>
    <property type="project" value="InterPro"/>
</dbReference>
<dbReference type="PANTHER" id="PTHR43410">
    <property type="entry name" value="NITRIC OXIDE SYNTHASE OXYGENASE"/>
    <property type="match status" value="1"/>
</dbReference>
<dbReference type="InterPro" id="IPR004030">
    <property type="entry name" value="NOS_N"/>
</dbReference>
<evidence type="ECO:0000256" key="8">
    <source>
        <dbReference type="ARBA" id="ARBA00023002"/>
    </source>
</evidence>